<sequence>MSDNDVALDADSPLTLPGFFDALADGELLGGVCADCGQVLLPPRPACYNCGSRSIDVEAQPRTGRIYTYTEVNTPPPALEDDAPYTIAIVELDSGGRLTGRVDAPYDAVEIGDRVELRVREQTEGERSLALEHEQEWPFHVFERVE</sequence>
<dbReference type="InterPro" id="IPR052513">
    <property type="entry name" value="Thioester_dehydratase-like"/>
</dbReference>
<dbReference type="InterPro" id="IPR002878">
    <property type="entry name" value="ChsH2_C"/>
</dbReference>
<comment type="caution">
    <text evidence="3">The sequence shown here is derived from an EMBL/GenBank/DDBJ whole genome shotgun (WGS) entry which is preliminary data.</text>
</comment>
<dbReference type="PANTHER" id="PTHR34075:SF5">
    <property type="entry name" value="BLR3430 PROTEIN"/>
    <property type="match status" value="1"/>
</dbReference>
<dbReference type="InterPro" id="IPR012340">
    <property type="entry name" value="NA-bd_OB-fold"/>
</dbReference>
<evidence type="ECO:0000313" key="4">
    <source>
        <dbReference type="Proteomes" id="UP000308037"/>
    </source>
</evidence>
<dbReference type="Pfam" id="PF12172">
    <property type="entry name" value="zf-ChsH2"/>
    <property type="match status" value="1"/>
</dbReference>
<reference evidence="3 4" key="1">
    <citation type="submission" date="2019-04" db="EMBL/GenBank/DDBJ databases">
        <title>Natronomonas sp. F20-122 a newhaloarchaeon isolated from a saline saltern of Isla Bacuta, Huelva, Spain.</title>
        <authorList>
            <person name="Duran-Viseras A."/>
            <person name="Sanchez-Porro C."/>
            <person name="Ventosa A."/>
        </authorList>
    </citation>
    <scope>NUCLEOTIDE SEQUENCE [LARGE SCALE GENOMIC DNA]</scope>
    <source>
        <strain evidence="3 4">F20-122</strain>
    </source>
</reference>
<dbReference type="InterPro" id="IPR022002">
    <property type="entry name" value="ChsH2_Znr"/>
</dbReference>
<proteinExistence type="predicted"/>
<gene>
    <name evidence="3" type="ORF">DM868_04025</name>
</gene>
<dbReference type="Gene3D" id="6.10.30.10">
    <property type="match status" value="1"/>
</dbReference>
<evidence type="ECO:0000259" key="2">
    <source>
        <dbReference type="Pfam" id="PF12172"/>
    </source>
</evidence>
<dbReference type="AlphaFoldDB" id="A0A4U5JKD1"/>
<dbReference type="Pfam" id="PF01796">
    <property type="entry name" value="OB_ChsH2_C"/>
    <property type="match status" value="1"/>
</dbReference>
<feature type="domain" description="ChsH2 rubredoxin-like zinc ribbon" evidence="2">
    <location>
        <begin position="20"/>
        <end position="55"/>
    </location>
</feature>
<feature type="domain" description="ChsH2 C-terminal OB-fold" evidence="1">
    <location>
        <begin position="59"/>
        <end position="120"/>
    </location>
</feature>
<dbReference type="RefSeq" id="WP_137275547.1">
    <property type="nucleotide sequence ID" value="NZ_QKNX01000001.1"/>
</dbReference>
<organism evidence="3 4">
    <name type="scientific">Natronomonas salsuginis</name>
    <dbReference type="NCBI Taxonomy" id="2217661"/>
    <lineage>
        <taxon>Archaea</taxon>
        <taxon>Methanobacteriati</taxon>
        <taxon>Methanobacteriota</taxon>
        <taxon>Stenosarchaea group</taxon>
        <taxon>Halobacteria</taxon>
        <taxon>Halobacteriales</taxon>
        <taxon>Natronomonadaceae</taxon>
        <taxon>Natronomonas</taxon>
    </lineage>
</organism>
<name>A0A4U5JKD1_9EURY</name>
<evidence type="ECO:0000313" key="3">
    <source>
        <dbReference type="EMBL" id="TKR28247.1"/>
    </source>
</evidence>
<protein>
    <submittedName>
        <fullName evidence="3">Zn-ribbon domain-containing OB-fold protein</fullName>
    </submittedName>
</protein>
<dbReference type="SUPFAM" id="SSF50249">
    <property type="entry name" value="Nucleic acid-binding proteins"/>
    <property type="match status" value="1"/>
</dbReference>
<dbReference type="OrthoDB" id="9573at2157"/>
<dbReference type="Proteomes" id="UP000308037">
    <property type="component" value="Unassembled WGS sequence"/>
</dbReference>
<dbReference type="EMBL" id="QKNX01000001">
    <property type="protein sequence ID" value="TKR28247.1"/>
    <property type="molecule type" value="Genomic_DNA"/>
</dbReference>
<evidence type="ECO:0000259" key="1">
    <source>
        <dbReference type="Pfam" id="PF01796"/>
    </source>
</evidence>
<keyword evidence="4" id="KW-1185">Reference proteome</keyword>
<accession>A0A4U5JKD1</accession>
<dbReference type="PANTHER" id="PTHR34075">
    <property type="entry name" value="BLR3430 PROTEIN"/>
    <property type="match status" value="1"/>
</dbReference>